<name>A0AAE0T2Y7_9BIVA</name>
<protein>
    <recommendedName>
        <fullName evidence="1">peptidylamidoglycolate lyase</fullName>
        <ecNumber evidence="1">4.3.2.5</ecNumber>
    </recommendedName>
</protein>
<dbReference type="EMBL" id="JAEAOA010001682">
    <property type="protein sequence ID" value="KAK3602766.1"/>
    <property type="molecule type" value="Genomic_DNA"/>
</dbReference>
<keyword evidence="9" id="KW-0106">Calcium</keyword>
<feature type="disulfide bond" evidence="10">
    <location>
        <begin position="261"/>
        <end position="272"/>
    </location>
</feature>
<comment type="caution">
    <text evidence="12">The sequence shown here is derived from an EMBL/GenBank/DDBJ whole genome shotgun (WGS) entry which is preliminary data.</text>
</comment>
<organism evidence="12 13">
    <name type="scientific">Potamilus streckersoni</name>
    <dbReference type="NCBI Taxonomy" id="2493646"/>
    <lineage>
        <taxon>Eukaryota</taxon>
        <taxon>Metazoa</taxon>
        <taxon>Spiralia</taxon>
        <taxon>Lophotrochozoa</taxon>
        <taxon>Mollusca</taxon>
        <taxon>Bivalvia</taxon>
        <taxon>Autobranchia</taxon>
        <taxon>Heteroconchia</taxon>
        <taxon>Palaeoheterodonta</taxon>
        <taxon>Unionida</taxon>
        <taxon>Unionoidea</taxon>
        <taxon>Unionidae</taxon>
        <taxon>Ambleminae</taxon>
        <taxon>Lampsilini</taxon>
        <taxon>Potamilus</taxon>
    </lineage>
</organism>
<dbReference type="GO" id="GO:0004598">
    <property type="term" value="F:peptidylamidoglycolate lyase activity"/>
    <property type="evidence" value="ECO:0007669"/>
    <property type="project" value="UniProtKB-EC"/>
</dbReference>
<dbReference type="InterPro" id="IPR011042">
    <property type="entry name" value="6-blade_b-propeller_TolB-like"/>
</dbReference>
<feature type="repeat" description="NHL" evidence="11">
    <location>
        <begin position="130"/>
        <end position="171"/>
    </location>
</feature>
<reference evidence="12" key="3">
    <citation type="submission" date="2023-05" db="EMBL/GenBank/DDBJ databases">
        <authorList>
            <person name="Smith C.H."/>
        </authorList>
    </citation>
    <scope>NUCLEOTIDE SEQUENCE</scope>
    <source>
        <strain evidence="12">CHS0354</strain>
        <tissue evidence="12">Mantle</tissue>
    </source>
</reference>
<dbReference type="GO" id="GO:0005576">
    <property type="term" value="C:extracellular region"/>
    <property type="evidence" value="ECO:0007669"/>
    <property type="project" value="TreeGrafter"/>
</dbReference>
<dbReference type="PROSITE" id="PS51125">
    <property type="entry name" value="NHL"/>
    <property type="match status" value="3"/>
</dbReference>
<evidence type="ECO:0000256" key="11">
    <source>
        <dbReference type="PROSITE-ProRule" id="PRU00504"/>
    </source>
</evidence>
<feature type="repeat" description="NHL" evidence="11">
    <location>
        <begin position="184"/>
        <end position="223"/>
    </location>
</feature>
<feature type="binding site" evidence="8">
    <location>
        <position position="94"/>
    </location>
    <ligand>
        <name>a protein</name>
        <dbReference type="ChEBI" id="CHEBI:16541"/>
    </ligand>
    <ligandPart>
        <name>C-terminal Xaa-(2S)-2-hydroxyglycine residue</name>
        <dbReference type="ChEBI" id="CHEBI:142768"/>
    </ligandPart>
</feature>
<evidence type="ECO:0000256" key="1">
    <source>
        <dbReference type="ARBA" id="ARBA00012343"/>
    </source>
</evidence>
<feature type="binding site" evidence="9">
    <location>
        <position position="145"/>
    </location>
    <ligand>
        <name>Zn(2+)</name>
        <dbReference type="ChEBI" id="CHEBI:29105"/>
        <note>catalytic</note>
    </ligand>
</feature>
<dbReference type="InterPro" id="IPR000720">
    <property type="entry name" value="PHM/PAL"/>
</dbReference>
<feature type="binding site" evidence="8">
    <location>
        <position position="265"/>
    </location>
    <ligand>
        <name>a protein</name>
        <dbReference type="ChEBI" id="CHEBI:16541"/>
    </ligand>
    <ligandPart>
        <name>C-terminal Xaa-(2S)-2-hydroxyglycine residue</name>
        <dbReference type="ChEBI" id="CHEBI:142768"/>
    </ligandPart>
</feature>
<keyword evidence="2 9" id="KW-0479">Metal-binding</keyword>
<reference evidence="12" key="2">
    <citation type="journal article" date="2021" name="Genome Biol. Evol.">
        <title>Developing a high-quality reference genome for a parasitic bivalve with doubly uniparental inheritance (Bivalvia: Unionida).</title>
        <authorList>
            <person name="Smith C.H."/>
        </authorList>
    </citation>
    <scope>NUCLEOTIDE SEQUENCE</scope>
    <source>
        <strain evidence="12">CHS0354</strain>
        <tissue evidence="12">Mantle</tissue>
    </source>
</reference>
<dbReference type="GO" id="GO:0046872">
    <property type="term" value="F:metal ion binding"/>
    <property type="evidence" value="ECO:0007669"/>
    <property type="project" value="UniProtKB-KW"/>
</dbReference>
<comment type="cofactor">
    <cofactor evidence="9">
        <name>Zn(2+)</name>
        <dbReference type="ChEBI" id="CHEBI:29105"/>
    </cofactor>
    <text evidence="9">Binds one Zn(2+) ion per subunit.</text>
</comment>
<feature type="repeat" description="NHL" evidence="11">
    <location>
        <begin position="244"/>
        <end position="276"/>
    </location>
</feature>
<keyword evidence="3" id="KW-0732">Signal</keyword>
<feature type="disulfide bond" evidence="10">
    <location>
        <begin position="193"/>
        <end position="213"/>
    </location>
</feature>
<feature type="binding site" evidence="9">
    <location>
        <position position="350"/>
    </location>
    <ligand>
        <name>Ca(2+)</name>
        <dbReference type="ChEBI" id="CHEBI:29108"/>
        <note>structural</note>
    </ligand>
</feature>
<sequence>MSSAAEMVERCLVAILVGAVVVAVGARYFDRDLSNRFLLDQSLIDRLEELELAQTHANENPSQPHEVRGWDQIPVGQVGGVAMDKNSDLYVFHRAGRVWDYGTFNGNALAHPEQGPIDADVINKWDSRTGNVIDRFGRGKFYMPHGITVDKDGNIWVTDVGLHQVLKFPKGSHDASMVLGEALVFGRDDRHFCKPTDVAVASNGDFFVSDGYCNSRIMRFSSNGTLLKTWGQTPTGAGKLADDEFQIPHSLTLIEETDTICVADRENERIQCFAAGLKDGNRTGTFLRSIPSDHGRIFAISYDPTNHILYAVTGSDPMGVKPPVGLTMNLNGKLLEIWGPTNADFEAPHDLAVSPDGRELYVGDIGPDPVVWKFESRI</sequence>
<feature type="binding site" evidence="9">
    <location>
        <position position="349"/>
    </location>
    <ligand>
        <name>Zn(2+)</name>
        <dbReference type="ChEBI" id="CHEBI:29105"/>
        <note>catalytic</note>
    </ligand>
</feature>
<dbReference type="Proteomes" id="UP001195483">
    <property type="component" value="Unassembled WGS sequence"/>
</dbReference>
<keyword evidence="5 10" id="KW-1015">Disulfide bond</keyword>
<evidence type="ECO:0000256" key="9">
    <source>
        <dbReference type="PIRSR" id="PIRSR600720-2"/>
    </source>
</evidence>
<evidence type="ECO:0000256" key="7">
    <source>
        <dbReference type="ARBA" id="ARBA00023239"/>
    </source>
</evidence>
<dbReference type="SUPFAM" id="SSF101898">
    <property type="entry name" value="NHL repeat"/>
    <property type="match status" value="1"/>
</dbReference>
<proteinExistence type="predicted"/>
<dbReference type="PRINTS" id="PR00790">
    <property type="entry name" value="PAMONOXGNASE"/>
</dbReference>
<dbReference type="PANTHER" id="PTHR10680">
    <property type="entry name" value="PEPTIDYL-GLYCINE ALPHA-AMIDATING MONOOXYGENASE"/>
    <property type="match status" value="1"/>
</dbReference>
<dbReference type="GO" id="GO:0016020">
    <property type="term" value="C:membrane"/>
    <property type="evidence" value="ECO:0007669"/>
    <property type="project" value="InterPro"/>
</dbReference>
<evidence type="ECO:0000256" key="8">
    <source>
        <dbReference type="PIRSR" id="PIRSR600720-1"/>
    </source>
</evidence>
<keyword evidence="9" id="KW-0862">Zinc</keyword>
<gene>
    <name evidence="12" type="ORF">CHS0354_027764</name>
</gene>
<evidence type="ECO:0000256" key="3">
    <source>
        <dbReference type="ARBA" id="ARBA00022729"/>
    </source>
</evidence>
<reference evidence="12" key="1">
    <citation type="journal article" date="2021" name="Genome Biol. Evol.">
        <title>A High-Quality Reference Genome for a Parasitic Bivalve with Doubly Uniparental Inheritance (Bivalvia: Unionida).</title>
        <authorList>
            <person name="Smith C.H."/>
        </authorList>
    </citation>
    <scope>NUCLEOTIDE SEQUENCE</scope>
    <source>
        <strain evidence="12">CHS0354</strain>
    </source>
</reference>
<feature type="binding site" evidence="9">
    <location>
        <position position="81"/>
    </location>
    <ligand>
        <name>Ca(2+)</name>
        <dbReference type="ChEBI" id="CHEBI:29108"/>
        <note>structural</note>
    </ligand>
</feature>
<keyword evidence="13" id="KW-1185">Reference proteome</keyword>
<feature type="binding site" evidence="8">
    <location>
        <position position="212"/>
    </location>
    <ligand>
        <name>a protein</name>
        <dbReference type="ChEBI" id="CHEBI:16541"/>
    </ligand>
    <ligandPart>
        <name>C-terminal Xaa-(2S)-2-hydroxyglycine residue</name>
        <dbReference type="ChEBI" id="CHEBI:142768"/>
    </ligandPart>
</feature>
<evidence type="ECO:0000256" key="2">
    <source>
        <dbReference type="ARBA" id="ARBA00022723"/>
    </source>
</evidence>
<keyword evidence="6" id="KW-0325">Glycoprotein</keyword>
<keyword evidence="4" id="KW-0677">Repeat</keyword>
<dbReference type="AlphaFoldDB" id="A0AAE0T2Y7"/>
<evidence type="ECO:0000256" key="5">
    <source>
        <dbReference type="ARBA" id="ARBA00023157"/>
    </source>
</evidence>
<evidence type="ECO:0000256" key="10">
    <source>
        <dbReference type="PIRSR" id="PIRSR600720-3"/>
    </source>
</evidence>
<keyword evidence="7" id="KW-0456">Lyase</keyword>
<feature type="binding site" evidence="9">
    <location>
        <position position="249"/>
    </location>
    <ligand>
        <name>Zn(2+)</name>
        <dbReference type="ChEBI" id="CHEBI:29105"/>
        <note>catalytic</note>
    </ligand>
</feature>
<evidence type="ECO:0000313" key="13">
    <source>
        <dbReference type="Proteomes" id="UP001195483"/>
    </source>
</evidence>
<evidence type="ECO:0000313" key="12">
    <source>
        <dbReference type="EMBL" id="KAK3602766.1"/>
    </source>
</evidence>
<evidence type="ECO:0000256" key="4">
    <source>
        <dbReference type="ARBA" id="ARBA00022737"/>
    </source>
</evidence>
<dbReference type="InterPro" id="IPR001258">
    <property type="entry name" value="NHL_repeat"/>
</dbReference>
<dbReference type="PANTHER" id="PTHR10680:SF36">
    <property type="entry name" value="PEPTIDYL-ALPHA-HYDROXYGLYCINE ALPHA-AMIDATING LYASE 1"/>
    <property type="match status" value="1"/>
</dbReference>
<dbReference type="CDD" id="cd14958">
    <property type="entry name" value="NHL_PAL_like"/>
    <property type="match status" value="1"/>
</dbReference>
<accession>A0AAE0T2Y7</accession>
<dbReference type="Gene3D" id="2.120.10.30">
    <property type="entry name" value="TolB, C-terminal domain"/>
    <property type="match status" value="1"/>
</dbReference>
<dbReference type="EC" id="4.3.2.5" evidence="1"/>
<dbReference type="Pfam" id="PF01436">
    <property type="entry name" value="NHL"/>
    <property type="match status" value="3"/>
</dbReference>
<dbReference type="GO" id="GO:0006518">
    <property type="term" value="P:peptide metabolic process"/>
    <property type="evidence" value="ECO:0007669"/>
    <property type="project" value="InterPro"/>
</dbReference>
<evidence type="ECO:0000256" key="6">
    <source>
        <dbReference type="ARBA" id="ARBA00023180"/>
    </source>
</evidence>